<feature type="domain" description="Alginate export" evidence="2">
    <location>
        <begin position="109"/>
        <end position="418"/>
    </location>
</feature>
<reference evidence="3 4" key="1">
    <citation type="submission" date="2022-10" db="EMBL/GenBank/DDBJ databases">
        <title>Defluviimonas sp. CAU 1641 isolated from mud.</title>
        <authorList>
            <person name="Kim W."/>
        </authorList>
    </citation>
    <scope>NUCLEOTIDE SEQUENCE [LARGE SCALE GENOMIC DNA]</scope>
    <source>
        <strain evidence="3 4">CAU 1641</strain>
    </source>
</reference>
<name>A0ABT3J7H5_9RHOB</name>
<evidence type="ECO:0000313" key="4">
    <source>
        <dbReference type="Proteomes" id="UP001207582"/>
    </source>
</evidence>
<evidence type="ECO:0000259" key="2">
    <source>
        <dbReference type="Pfam" id="PF13372"/>
    </source>
</evidence>
<evidence type="ECO:0000256" key="1">
    <source>
        <dbReference type="SAM" id="SignalP"/>
    </source>
</evidence>
<gene>
    <name evidence="3" type="ORF">OM960_19020</name>
</gene>
<comment type="caution">
    <text evidence="3">The sequence shown here is derived from an EMBL/GenBank/DDBJ whole genome shotgun (WGS) entry which is preliminary data.</text>
</comment>
<proteinExistence type="predicted"/>
<dbReference type="RefSeq" id="WP_264773081.1">
    <property type="nucleotide sequence ID" value="NZ_JAPDOG010000022.1"/>
</dbReference>
<dbReference type="Pfam" id="PF13372">
    <property type="entry name" value="Alginate_exp"/>
    <property type="match status" value="1"/>
</dbReference>
<feature type="signal peptide" evidence="1">
    <location>
        <begin position="1"/>
        <end position="30"/>
    </location>
</feature>
<protein>
    <submittedName>
        <fullName evidence="3">Alginate export family protein</fullName>
    </submittedName>
</protein>
<sequence>MKPARWPTRPLAIGAGLLAAATFQGGTAQAGETLTFGNLSVTPGLEIGLGLFHVNNAFHGLVGGSNDWAEGFIRPSLDAEYPLASGSLYGRVSAIGAMARGDDDAAFSGSKDQEDLALDEAYVGLALDLPGGWTFDTKIGAFTIKPDDGFLWGDADIEGGSDTTLLLAPRTAFREAAQATVSNDTWNITGFYGKADDQFGHREVVGGDVGYTAEWGKLGINASHLIEDPLFGYKGMDTIAVRANDIAVPGVQNLTVSGNLAKQFGSDNGIKYDTSAYSGEARYTFANVPWTPIVSYRYSHFSGDPDGLADGKQEMFDPLFYDFTDLDKWALGHVGASYFYFNAAMNVHQLSVQAFANENTRVFFQALRFDAVDPSGFYAGPATASHLGDEINLAVDWWGRENVYLLGGVGALFPGKAAEQILGTDKTTFQVFAMANFKF</sequence>
<dbReference type="InterPro" id="IPR025388">
    <property type="entry name" value="Alginate_export_dom"/>
</dbReference>
<keyword evidence="1" id="KW-0732">Signal</keyword>
<dbReference type="EMBL" id="JAPDOG010000022">
    <property type="protein sequence ID" value="MCW3783637.1"/>
    <property type="molecule type" value="Genomic_DNA"/>
</dbReference>
<feature type="chain" id="PRO_5046901130" evidence="1">
    <location>
        <begin position="31"/>
        <end position="439"/>
    </location>
</feature>
<accession>A0ABT3J7H5</accession>
<dbReference type="Proteomes" id="UP001207582">
    <property type="component" value="Unassembled WGS sequence"/>
</dbReference>
<keyword evidence="4" id="KW-1185">Reference proteome</keyword>
<organism evidence="3 4">
    <name type="scientific">Defluviimonas salinarum</name>
    <dbReference type="NCBI Taxonomy" id="2992147"/>
    <lineage>
        <taxon>Bacteria</taxon>
        <taxon>Pseudomonadati</taxon>
        <taxon>Pseudomonadota</taxon>
        <taxon>Alphaproteobacteria</taxon>
        <taxon>Rhodobacterales</taxon>
        <taxon>Paracoccaceae</taxon>
        <taxon>Albidovulum</taxon>
    </lineage>
</organism>
<evidence type="ECO:0000313" key="3">
    <source>
        <dbReference type="EMBL" id="MCW3783637.1"/>
    </source>
</evidence>